<accession>A0A0A2T9T0</accession>
<dbReference type="STRING" id="1385514.N782_20920"/>
<dbReference type="EMBL" id="AVBF01000079">
    <property type="protein sequence ID" value="KGP71173.1"/>
    <property type="molecule type" value="Genomic_DNA"/>
</dbReference>
<dbReference type="SUPFAM" id="SSF53474">
    <property type="entry name" value="alpha/beta-Hydrolases"/>
    <property type="match status" value="1"/>
</dbReference>
<dbReference type="GO" id="GO:0016787">
    <property type="term" value="F:hydrolase activity"/>
    <property type="evidence" value="ECO:0007669"/>
    <property type="project" value="UniProtKB-KW"/>
</dbReference>
<keyword evidence="2" id="KW-0378">Hydrolase</keyword>
<dbReference type="AlphaFoldDB" id="A0A0A2T9T0"/>
<dbReference type="InterPro" id="IPR029058">
    <property type="entry name" value="AB_hydrolase_fold"/>
</dbReference>
<evidence type="ECO:0000313" key="3">
    <source>
        <dbReference type="Proteomes" id="UP000030147"/>
    </source>
</evidence>
<dbReference type="InterPro" id="IPR051044">
    <property type="entry name" value="MAG_DAG_Lipase"/>
</dbReference>
<dbReference type="InterPro" id="IPR022742">
    <property type="entry name" value="Hydrolase_4"/>
</dbReference>
<dbReference type="InterPro" id="IPR000073">
    <property type="entry name" value="AB_hydrolase_1"/>
</dbReference>
<protein>
    <submittedName>
        <fullName evidence="2">Alpha/beta hydrolase</fullName>
    </submittedName>
</protein>
<gene>
    <name evidence="2" type="ORF">N782_20920</name>
</gene>
<keyword evidence="3" id="KW-1185">Reference proteome</keyword>
<name>A0A0A2T9T0_9BACI</name>
<dbReference type="eggNOG" id="COG2267">
    <property type="taxonomic scope" value="Bacteria"/>
</dbReference>
<dbReference type="Pfam" id="PF12146">
    <property type="entry name" value="Hydrolase_4"/>
    <property type="match status" value="1"/>
</dbReference>
<proteinExistence type="predicted"/>
<dbReference type="RefSeq" id="WP_052111427.1">
    <property type="nucleotide sequence ID" value="NZ_AVBF01000079.1"/>
</dbReference>
<reference evidence="2 3" key="1">
    <citation type="journal article" date="2015" name="Stand. Genomic Sci.">
        <title>High quality draft genome sequence of the moderately halophilic bacterium Pontibacillus yanchengensis Y32(T) and comparison among Pontibacillus genomes.</title>
        <authorList>
            <person name="Huang J."/>
            <person name="Qiao Z.X."/>
            <person name="Tang J.W."/>
            <person name="Wang G."/>
        </authorList>
    </citation>
    <scope>NUCLEOTIDE SEQUENCE [LARGE SCALE GENOMIC DNA]</scope>
    <source>
        <strain evidence="2 3">Y32</strain>
    </source>
</reference>
<dbReference type="Gene3D" id="3.40.50.1820">
    <property type="entry name" value="alpha/beta hydrolase"/>
    <property type="match status" value="1"/>
</dbReference>
<dbReference type="PRINTS" id="PR00111">
    <property type="entry name" value="ABHYDROLASE"/>
</dbReference>
<sequence>MEHIDFKQILAALGDWNTPIDFITPVQPTKNIKKYLEYYGLDFENVDFHFGSLQANGKKIMVQMHAPKEAKGTVLLLHGYFDHAGHLKRIIKYLTDQKKRVIVYDLQGHGLSGGKTLSTKEFTNYGITLKVVIDQMKDQLPRPYYLIGHSTGGAIIVNYLLKKRTHPFEKAIVLAPLIRSNYWKITVAGYYVLNPFLNKVLRRYRKNSSDKSYLKFVKQDPLQHDHIPFKWFEALIEWNKSIQHAKPSDESLTVIQGNHDKTVDWDYNVKFLKRKFPNADIIQIDQGKHHLFNEGDDVRKDVFRIIELELNTNK</sequence>
<dbReference type="OrthoDB" id="5614837at2"/>
<evidence type="ECO:0000259" key="1">
    <source>
        <dbReference type="Pfam" id="PF12146"/>
    </source>
</evidence>
<organism evidence="2 3">
    <name type="scientific">Pontibacillus yanchengensis Y32</name>
    <dbReference type="NCBI Taxonomy" id="1385514"/>
    <lineage>
        <taxon>Bacteria</taxon>
        <taxon>Bacillati</taxon>
        <taxon>Bacillota</taxon>
        <taxon>Bacilli</taxon>
        <taxon>Bacillales</taxon>
        <taxon>Bacillaceae</taxon>
        <taxon>Pontibacillus</taxon>
    </lineage>
</organism>
<evidence type="ECO:0000313" key="2">
    <source>
        <dbReference type="EMBL" id="KGP71173.1"/>
    </source>
</evidence>
<feature type="domain" description="Serine aminopeptidase S33" evidence="1">
    <location>
        <begin position="69"/>
        <end position="295"/>
    </location>
</feature>
<dbReference type="Proteomes" id="UP000030147">
    <property type="component" value="Unassembled WGS sequence"/>
</dbReference>
<comment type="caution">
    <text evidence="2">The sequence shown here is derived from an EMBL/GenBank/DDBJ whole genome shotgun (WGS) entry which is preliminary data.</text>
</comment>
<dbReference type="PANTHER" id="PTHR11614">
    <property type="entry name" value="PHOSPHOLIPASE-RELATED"/>
    <property type="match status" value="1"/>
</dbReference>